<comment type="similarity">
    <text evidence="7 8">Belongs to the MPDU1 (TC 2.A.43.3) family.</text>
</comment>
<evidence type="ECO:0000256" key="1">
    <source>
        <dbReference type="ARBA" id="ARBA00004141"/>
    </source>
</evidence>
<comment type="caution">
    <text evidence="11">The sequence shown here is derived from an EMBL/GenBank/DDBJ whole genome shotgun (WGS) entry which is preliminary data.</text>
</comment>
<dbReference type="VEuPathDB" id="FungiDB:LCOR_06239.1"/>
<keyword evidence="4" id="KW-0677">Repeat</keyword>
<feature type="transmembrane region" description="Helical" evidence="9">
    <location>
        <begin position="135"/>
        <end position="152"/>
    </location>
</feature>
<evidence type="ECO:0000256" key="8">
    <source>
        <dbReference type="PIRNR" id="PIRNR023381"/>
    </source>
</evidence>
<reference evidence="11" key="1">
    <citation type="submission" date="2013-08" db="EMBL/GenBank/DDBJ databases">
        <title>Gene expansion shapes genome architecture in the human pathogen Lichtheimia corymbifera: an evolutionary genomics analysis in the ancient terrestrial Mucorales (Mucoromycotina).</title>
        <authorList>
            <person name="Schwartze V.U."/>
            <person name="Winter S."/>
            <person name="Shelest E."/>
            <person name="Marcet-Houben M."/>
            <person name="Horn F."/>
            <person name="Wehner S."/>
            <person name="Hoffmann K."/>
            <person name="Riege K."/>
            <person name="Sammeth M."/>
            <person name="Nowrousian M."/>
            <person name="Valiante V."/>
            <person name="Linde J."/>
            <person name="Jacobsen I.D."/>
            <person name="Marz M."/>
            <person name="Brakhage A.A."/>
            <person name="Gabaldon T."/>
            <person name="Bocker S."/>
            <person name="Voigt K."/>
        </authorList>
    </citation>
    <scope>NUCLEOTIDE SEQUENCE [LARGE SCALE GENOMIC DNA]</scope>
    <source>
        <strain evidence="11">FSU 9682</strain>
    </source>
</reference>
<dbReference type="Proteomes" id="UP000027586">
    <property type="component" value="Unassembled WGS sequence"/>
</dbReference>
<evidence type="ECO:0000256" key="6">
    <source>
        <dbReference type="ARBA" id="ARBA00023136"/>
    </source>
</evidence>
<gene>
    <name evidence="11" type="ORF">LCOR_06239.1</name>
</gene>
<feature type="transmembrane region" description="Helical" evidence="9">
    <location>
        <begin position="103"/>
        <end position="123"/>
    </location>
</feature>
<dbReference type="SMART" id="SM00679">
    <property type="entry name" value="CTNS"/>
    <property type="match status" value="2"/>
</dbReference>
<dbReference type="AlphaFoldDB" id="A0A068RY50"/>
<evidence type="ECO:0000256" key="2">
    <source>
        <dbReference type="ARBA" id="ARBA00022448"/>
    </source>
</evidence>
<name>A0A068RY50_9FUNG</name>
<evidence type="ECO:0000256" key="10">
    <source>
        <dbReference type="SAM" id="SignalP"/>
    </source>
</evidence>
<accession>A0A068RY50</accession>
<feature type="transmembrane region" description="Helical" evidence="9">
    <location>
        <begin position="75"/>
        <end position="96"/>
    </location>
</feature>
<evidence type="ECO:0000256" key="5">
    <source>
        <dbReference type="ARBA" id="ARBA00022989"/>
    </source>
</evidence>
<feature type="chain" id="PRO_5001655305" description="Mannose-P-dolichol utilization defect 1 protein homolog" evidence="10">
    <location>
        <begin position="21"/>
        <end position="275"/>
    </location>
</feature>
<evidence type="ECO:0000256" key="9">
    <source>
        <dbReference type="SAM" id="Phobius"/>
    </source>
</evidence>
<feature type="signal peptide" evidence="10">
    <location>
        <begin position="1"/>
        <end position="20"/>
    </location>
</feature>
<dbReference type="Pfam" id="PF04193">
    <property type="entry name" value="PQ-loop"/>
    <property type="match status" value="2"/>
</dbReference>
<keyword evidence="2" id="KW-0813">Transport</keyword>
<feature type="transmembrane region" description="Helical" evidence="9">
    <location>
        <begin position="242"/>
        <end position="265"/>
    </location>
</feature>
<dbReference type="PIRSF" id="PIRSF023381">
    <property type="entry name" value="MannP-dilichol_defect-1p"/>
    <property type="match status" value="1"/>
</dbReference>
<dbReference type="FunFam" id="1.20.1280.290:FF:000006">
    <property type="entry name" value="mannose-P-dolichol utilization defect 1 protein"/>
    <property type="match status" value="1"/>
</dbReference>
<dbReference type="Gene3D" id="1.20.1280.290">
    <property type="match status" value="2"/>
</dbReference>
<proteinExistence type="inferred from homology"/>
<keyword evidence="12" id="KW-1185">Reference proteome</keyword>
<evidence type="ECO:0000313" key="12">
    <source>
        <dbReference type="Proteomes" id="UP000027586"/>
    </source>
</evidence>
<comment type="subcellular location">
    <subcellularLocation>
        <location evidence="1 8">Membrane</location>
        <topology evidence="1 8">Multi-pass membrane protein</topology>
    </subcellularLocation>
</comment>
<dbReference type="PANTHER" id="PTHR12226:SF2">
    <property type="entry name" value="MANNOSE-P-DOLICHOL UTILIZATION DEFECT 1 PROTEIN"/>
    <property type="match status" value="1"/>
</dbReference>
<organism evidence="11 12">
    <name type="scientific">Lichtheimia corymbifera JMRC:FSU:9682</name>
    <dbReference type="NCBI Taxonomy" id="1263082"/>
    <lineage>
        <taxon>Eukaryota</taxon>
        <taxon>Fungi</taxon>
        <taxon>Fungi incertae sedis</taxon>
        <taxon>Mucoromycota</taxon>
        <taxon>Mucoromycotina</taxon>
        <taxon>Mucoromycetes</taxon>
        <taxon>Mucorales</taxon>
        <taxon>Lichtheimiaceae</taxon>
        <taxon>Lichtheimia</taxon>
    </lineage>
</organism>
<keyword evidence="6 8" id="KW-0472">Membrane</keyword>
<evidence type="ECO:0000256" key="4">
    <source>
        <dbReference type="ARBA" id="ARBA00022737"/>
    </source>
</evidence>
<dbReference type="InterPro" id="IPR006603">
    <property type="entry name" value="PQ-loop_rpt"/>
</dbReference>
<feature type="transmembrane region" description="Helical" evidence="9">
    <location>
        <begin position="164"/>
        <end position="190"/>
    </location>
</feature>
<sequence>MSRVLVVLLLAWSTLQSIVAAPVPDNELIQQKMRLPAPLRKPIVALIGDKCYKTLVEDFEITNWACIKYSISKGLGLGIVVGGSIVKIPQIITIVANSSVRGLSLASFVLEALACCITFAYNWRHGNPFSTYGESFFLTLQNILISLLILFYNRRLGATFGGLIAYLLILHCLTSPTILSSWVMASLYAITIPLSLASKIPQIYTNFVNKSTGQLSVFAVLNYFAGTTARVFTTMTELDDPLMLMGNLLASILNGVLVIQVFMYWEKRVEPQKAD</sequence>
<dbReference type="GO" id="GO:0016020">
    <property type="term" value="C:membrane"/>
    <property type="evidence" value="ECO:0007669"/>
    <property type="project" value="UniProtKB-SubCell"/>
</dbReference>
<dbReference type="OrthoDB" id="271506at2759"/>
<evidence type="ECO:0000256" key="7">
    <source>
        <dbReference type="ARBA" id="ARBA00038475"/>
    </source>
</evidence>
<keyword evidence="3 8" id="KW-0812">Transmembrane</keyword>
<protein>
    <recommendedName>
        <fullName evidence="8">Mannose-P-dolichol utilization defect 1 protein homolog</fullName>
    </recommendedName>
</protein>
<evidence type="ECO:0000313" key="11">
    <source>
        <dbReference type="EMBL" id="CDH55048.1"/>
    </source>
</evidence>
<dbReference type="InterPro" id="IPR016817">
    <property type="entry name" value="MannP-dilichol_defect-1"/>
</dbReference>
<keyword evidence="5 8" id="KW-1133">Transmembrane helix</keyword>
<dbReference type="EMBL" id="CBTN010000027">
    <property type="protein sequence ID" value="CDH55048.1"/>
    <property type="molecule type" value="Genomic_DNA"/>
</dbReference>
<dbReference type="PANTHER" id="PTHR12226">
    <property type="entry name" value="MANNOSE-P-DOLICHOL UTILIZATION DEFECT 1 LEC35 -RELATED"/>
    <property type="match status" value="1"/>
</dbReference>
<keyword evidence="10" id="KW-0732">Signal</keyword>
<evidence type="ECO:0000256" key="3">
    <source>
        <dbReference type="ARBA" id="ARBA00022692"/>
    </source>
</evidence>